<dbReference type="KEGG" id="npz:ACX27_00020"/>
<organism evidence="2 3">
    <name type="scientific">Nostoc piscinale CENA21</name>
    <dbReference type="NCBI Taxonomy" id="224013"/>
    <lineage>
        <taxon>Bacteria</taxon>
        <taxon>Bacillati</taxon>
        <taxon>Cyanobacteriota</taxon>
        <taxon>Cyanophyceae</taxon>
        <taxon>Nostocales</taxon>
        <taxon>Nostocaceae</taxon>
        <taxon>Nostoc</taxon>
    </lineage>
</organism>
<dbReference type="OrthoDB" id="513985at2"/>
<evidence type="ECO:0000313" key="2">
    <source>
        <dbReference type="EMBL" id="ALF51590.1"/>
    </source>
</evidence>
<dbReference type="RefSeq" id="WP_062286901.1">
    <property type="nucleotide sequence ID" value="NZ_CP012036.1"/>
</dbReference>
<proteinExistence type="predicted"/>
<keyword evidence="3" id="KW-1185">Reference proteome</keyword>
<dbReference type="EMBL" id="CP012036">
    <property type="protein sequence ID" value="ALF51590.1"/>
    <property type="molecule type" value="Genomic_DNA"/>
</dbReference>
<dbReference type="PROSITE" id="PS51257">
    <property type="entry name" value="PROKAR_LIPOPROTEIN"/>
    <property type="match status" value="1"/>
</dbReference>
<reference evidence="3" key="1">
    <citation type="submission" date="2015-07" db="EMBL/GenBank/DDBJ databases">
        <title>Genome Of Nitrogen-Fixing Cyanobacterium Nostoc piscinale CENA21 From Solimoes/Amazon River Floodplain Sediments And Comparative Genomics To Uncover Biosynthetic Natural Products Potential.</title>
        <authorList>
            <person name="Leao T.F."/>
            <person name="Leao P.N."/>
            <person name="Guimaraes P.I."/>
            <person name="de Melo A.G.C."/>
            <person name="Ramos R.T.J."/>
            <person name="Silva A."/>
            <person name="Fiore M.F."/>
            <person name="Schneider M.P.C."/>
        </authorList>
    </citation>
    <scope>NUCLEOTIDE SEQUENCE [LARGE SCALE GENOMIC DNA]</scope>
    <source>
        <strain evidence="3">CENA21</strain>
    </source>
</reference>
<dbReference type="AlphaFoldDB" id="A0A0M4SMX0"/>
<dbReference type="PATRIC" id="fig|224013.5.peg.4"/>
<accession>A0A0M4SMX0</accession>
<keyword evidence="1" id="KW-0732">Signal</keyword>
<feature type="chain" id="PRO_5005801653" description="Lipoprotein" evidence="1">
    <location>
        <begin position="21"/>
        <end position="183"/>
    </location>
</feature>
<evidence type="ECO:0008006" key="4">
    <source>
        <dbReference type="Google" id="ProtNLM"/>
    </source>
</evidence>
<feature type="signal peptide" evidence="1">
    <location>
        <begin position="1"/>
        <end position="20"/>
    </location>
</feature>
<protein>
    <recommendedName>
        <fullName evidence="4">Lipoprotein</fullName>
    </recommendedName>
</protein>
<dbReference type="Proteomes" id="UP000062645">
    <property type="component" value="Chromosome"/>
</dbReference>
<evidence type="ECO:0000256" key="1">
    <source>
        <dbReference type="SAM" id="SignalP"/>
    </source>
</evidence>
<evidence type="ECO:0000313" key="3">
    <source>
        <dbReference type="Proteomes" id="UP000062645"/>
    </source>
</evidence>
<sequence>MKLKLSNSVLVALISACATLGVALINKTSPQPNNSNNPTPANSSTANISQCHQNIADKVCISHLVWQINSNEPQQIKYGERLPLSAGDKMKLLNLYYCIPSTVKINRLEAKAVLFQNGIESYQNVLSTPSIFPVNTGCHNISNFQQSWKISQGQHRVMIPLIKTDGSYRVVDKSFYLNLDVGN</sequence>
<name>A0A0M4SMX0_9NOSO</name>
<reference evidence="2 3" key="2">
    <citation type="journal article" date="2016" name="Genome Announc.">
        <title>Draft Genome Sequence of the N2-Fixing Cyanobacterium Nostoc piscinale CENA21, Isolated from the Brazilian Amazon Floodplain.</title>
        <authorList>
            <person name="Leao T."/>
            <person name="Guimaraes P.I."/>
            <person name="de Melo A.G."/>
            <person name="Ramos R.T."/>
            <person name="Leao P.N."/>
            <person name="Silva A."/>
            <person name="Fiore M.F."/>
            <person name="Schneider M.P."/>
        </authorList>
    </citation>
    <scope>NUCLEOTIDE SEQUENCE [LARGE SCALE GENOMIC DNA]</scope>
    <source>
        <strain evidence="2 3">CENA21</strain>
    </source>
</reference>
<gene>
    <name evidence="2" type="ORF">ACX27_00020</name>
</gene>